<organism evidence="1 2">
    <name type="scientific">Variovorax humicola</name>
    <dbReference type="NCBI Taxonomy" id="1769758"/>
    <lineage>
        <taxon>Bacteria</taxon>
        <taxon>Pseudomonadati</taxon>
        <taxon>Pseudomonadota</taxon>
        <taxon>Betaproteobacteria</taxon>
        <taxon>Burkholderiales</taxon>
        <taxon>Comamonadaceae</taxon>
        <taxon>Variovorax</taxon>
    </lineage>
</organism>
<gene>
    <name evidence="1" type="ORF">WKW80_21485</name>
</gene>
<keyword evidence="2" id="KW-1185">Reference proteome</keyword>
<reference evidence="1 2" key="1">
    <citation type="submission" date="2024-03" db="EMBL/GenBank/DDBJ databases">
        <title>Novel species of the genus Variovorax.</title>
        <authorList>
            <person name="Liu Q."/>
            <person name="Xin Y.-H."/>
        </authorList>
    </citation>
    <scope>NUCLEOTIDE SEQUENCE [LARGE SCALE GENOMIC DNA]</scope>
    <source>
        <strain evidence="1 2">KACC 18501</strain>
    </source>
</reference>
<sequence length="107" mass="12194">MVDAIGFATIGWGFLPRCAIEFRMYGNPENGSHQPVDLFFDPFTISVAARVKVTQTWHALTCPLELGASRYRRMRWRKHMKLGKFFATDFAHKKSAEALVQNFGVAE</sequence>
<evidence type="ECO:0000313" key="1">
    <source>
        <dbReference type="EMBL" id="MEJ8824576.1"/>
    </source>
</evidence>
<protein>
    <recommendedName>
        <fullName evidence="3">Transposase</fullName>
    </recommendedName>
</protein>
<evidence type="ECO:0008006" key="3">
    <source>
        <dbReference type="Google" id="ProtNLM"/>
    </source>
</evidence>
<comment type="caution">
    <text evidence="1">The sequence shown here is derived from an EMBL/GenBank/DDBJ whole genome shotgun (WGS) entry which is preliminary data.</text>
</comment>
<dbReference type="EMBL" id="JBBKZV010000014">
    <property type="protein sequence ID" value="MEJ8824576.1"/>
    <property type="molecule type" value="Genomic_DNA"/>
</dbReference>
<proteinExistence type="predicted"/>
<dbReference type="Proteomes" id="UP001363010">
    <property type="component" value="Unassembled WGS sequence"/>
</dbReference>
<dbReference type="RefSeq" id="WP_340365595.1">
    <property type="nucleotide sequence ID" value="NZ_JBBKZV010000014.1"/>
</dbReference>
<accession>A0ABU8W3F1</accession>
<evidence type="ECO:0000313" key="2">
    <source>
        <dbReference type="Proteomes" id="UP001363010"/>
    </source>
</evidence>
<name>A0ABU8W3F1_9BURK</name>